<organism evidence="6">
    <name type="scientific">Oppiella nova</name>
    <dbReference type="NCBI Taxonomy" id="334625"/>
    <lineage>
        <taxon>Eukaryota</taxon>
        <taxon>Metazoa</taxon>
        <taxon>Ecdysozoa</taxon>
        <taxon>Arthropoda</taxon>
        <taxon>Chelicerata</taxon>
        <taxon>Arachnida</taxon>
        <taxon>Acari</taxon>
        <taxon>Acariformes</taxon>
        <taxon>Sarcoptiformes</taxon>
        <taxon>Oribatida</taxon>
        <taxon>Brachypylina</taxon>
        <taxon>Oppioidea</taxon>
        <taxon>Oppiidae</taxon>
        <taxon>Oppiella</taxon>
    </lineage>
</organism>
<dbReference type="EMBL" id="CAJPVJ010015008">
    <property type="protein sequence ID" value="CAG2175635.1"/>
    <property type="molecule type" value="Genomic_DNA"/>
</dbReference>
<dbReference type="EMBL" id="OC929833">
    <property type="protein sequence ID" value="CAD7658449.1"/>
    <property type="molecule type" value="Genomic_DNA"/>
</dbReference>
<feature type="non-terminal residue" evidence="6">
    <location>
        <position position="105"/>
    </location>
</feature>
<dbReference type="InterPro" id="IPR029058">
    <property type="entry name" value="AB_hydrolase_fold"/>
</dbReference>
<proteinExistence type="inferred from homology"/>
<dbReference type="PANTHER" id="PTHR43918:SF4">
    <property type="entry name" value="CARBOXYLIC ESTER HYDROLASE"/>
    <property type="match status" value="1"/>
</dbReference>
<evidence type="ECO:0000256" key="1">
    <source>
        <dbReference type="ARBA" id="ARBA00005964"/>
    </source>
</evidence>
<evidence type="ECO:0000313" key="6">
    <source>
        <dbReference type="EMBL" id="CAD7658449.1"/>
    </source>
</evidence>
<dbReference type="AlphaFoldDB" id="A0A7R9ME12"/>
<dbReference type="InterPro" id="IPR050654">
    <property type="entry name" value="AChE-related_enzymes"/>
</dbReference>
<protein>
    <recommendedName>
        <fullName evidence="5">Carboxylesterase type B domain-containing protein</fullName>
    </recommendedName>
</protein>
<gene>
    <name evidence="6" type="ORF">ONB1V03_LOCUS15070</name>
</gene>
<keyword evidence="2" id="KW-0719">Serine esterase</keyword>
<keyword evidence="7" id="KW-1185">Reference proteome</keyword>
<evidence type="ECO:0000256" key="3">
    <source>
        <dbReference type="ARBA" id="ARBA00022801"/>
    </source>
</evidence>
<dbReference type="Gene3D" id="3.40.50.1820">
    <property type="entry name" value="alpha/beta hydrolase"/>
    <property type="match status" value="2"/>
</dbReference>
<feature type="non-terminal residue" evidence="6">
    <location>
        <position position="1"/>
    </location>
</feature>
<keyword evidence="4" id="KW-0325">Glycoprotein</keyword>
<evidence type="ECO:0000256" key="2">
    <source>
        <dbReference type="ARBA" id="ARBA00022487"/>
    </source>
</evidence>
<dbReference type="InterPro" id="IPR002018">
    <property type="entry name" value="CarbesteraseB"/>
</dbReference>
<evidence type="ECO:0000313" key="7">
    <source>
        <dbReference type="Proteomes" id="UP000728032"/>
    </source>
</evidence>
<evidence type="ECO:0000259" key="5">
    <source>
        <dbReference type="Pfam" id="PF00135"/>
    </source>
</evidence>
<dbReference type="Pfam" id="PF00135">
    <property type="entry name" value="COesterase"/>
    <property type="match status" value="1"/>
</dbReference>
<evidence type="ECO:0000256" key="4">
    <source>
        <dbReference type="ARBA" id="ARBA00023180"/>
    </source>
</evidence>
<name>A0A7R9ME12_9ACAR</name>
<dbReference type="Proteomes" id="UP000728032">
    <property type="component" value="Unassembled WGS sequence"/>
</dbReference>
<feature type="domain" description="Carboxylesterase type B" evidence="5">
    <location>
        <begin position="58"/>
        <end position="105"/>
    </location>
</feature>
<accession>A0A7R9ME12</accession>
<keyword evidence="3" id="KW-0378">Hydrolase</keyword>
<sequence>CIDVNTTSSVVRGLTINVLNIRVDQFLNIPYAEPPVGSLRISKPTRLKRVTHVIGTNTTKSIVMLWIYGGGLSSGSIFDTQYNGSVLATHDVVFVSTNYRLGPFG</sequence>
<comment type="similarity">
    <text evidence="1">Belongs to the type-B carboxylesterase/lipase family.</text>
</comment>
<dbReference type="SUPFAM" id="SSF53474">
    <property type="entry name" value="alpha/beta-Hydrolases"/>
    <property type="match status" value="1"/>
</dbReference>
<dbReference type="GO" id="GO:0052689">
    <property type="term" value="F:carboxylic ester hydrolase activity"/>
    <property type="evidence" value="ECO:0007669"/>
    <property type="project" value="UniProtKB-KW"/>
</dbReference>
<reference evidence="6" key="1">
    <citation type="submission" date="2020-11" db="EMBL/GenBank/DDBJ databases">
        <authorList>
            <person name="Tran Van P."/>
        </authorList>
    </citation>
    <scope>NUCLEOTIDE SEQUENCE</scope>
</reference>
<dbReference type="OrthoDB" id="6515669at2759"/>
<dbReference type="PANTHER" id="PTHR43918">
    <property type="entry name" value="ACETYLCHOLINESTERASE"/>
    <property type="match status" value="1"/>
</dbReference>